<dbReference type="NCBIfam" id="TIGR00090">
    <property type="entry name" value="rsfS_iojap_ybeB"/>
    <property type="match status" value="1"/>
</dbReference>
<dbReference type="EMBL" id="JAQHXR010000002">
    <property type="protein sequence ID" value="MDA3968956.1"/>
    <property type="molecule type" value="Genomic_DNA"/>
</dbReference>
<comment type="similarity">
    <text evidence="1 2">Belongs to the Iojap/RsfS family.</text>
</comment>
<keyword evidence="2" id="KW-0678">Repressor</keyword>
<reference evidence="3 4" key="1">
    <citation type="submission" date="2023-01" db="EMBL/GenBank/DDBJ databases">
        <title>Description of Helicobacter ibis sp. nov. isolated from faecal droppings of black-faced ibis (Theristicus melanopis).</title>
        <authorList>
            <person name="Lopez-Cantillo M."/>
            <person name="Vidal-Veuthey B."/>
            <person name="Mella A."/>
            <person name="De La Haba R."/>
            <person name="Collado L."/>
        </authorList>
    </citation>
    <scope>NUCLEOTIDE SEQUENCE [LARGE SCALE GENOMIC DNA]</scope>
    <source>
        <strain evidence="3 4">A82</strain>
    </source>
</reference>
<keyword evidence="4" id="KW-1185">Reference proteome</keyword>
<dbReference type="Pfam" id="PF02410">
    <property type="entry name" value="RsfS"/>
    <property type="match status" value="1"/>
</dbReference>
<evidence type="ECO:0000256" key="2">
    <source>
        <dbReference type="HAMAP-Rule" id="MF_01477"/>
    </source>
</evidence>
<dbReference type="Proteomes" id="UP001210261">
    <property type="component" value="Unassembled WGS sequence"/>
</dbReference>
<comment type="caution">
    <text evidence="3">The sequence shown here is derived from an EMBL/GenBank/DDBJ whole genome shotgun (WGS) entry which is preliminary data.</text>
</comment>
<dbReference type="PANTHER" id="PTHR21043:SF0">
    <property type="entry name" value="MITOCHONDRIAL ASSEMBLY OF RIBOSOMAL LARGE SUBUNIT PROTEIN 1"/>
    <property type="match status" value="1"/>
</dbReference>
<comment type="subunit">
    <text evidence="2">Interacts with ribosomal protein uL14 (rplN).</text>
</comment>
<dbReference type="InterPro" id="IPR004394">
    <property type="entry name" value="Iojap/RsfS/C7orf30"/>
</dbReference>
<accession>A0ABT4VE26</accession>
<name>A0ABT4VE26_9HELI</name>
<organism evidence="3 4">
    <name type="scientific">Helicobacter ibis</name>
    <dbReference type="NCBI Taxonomy" id="2962633"/>
    <lineage>
        <taxon>Bacteria</taxon>
        <taxon>Pseudomonadati</taxon>
        <taxon>Campylobacterota</taxon>
        <taxon>Epsilonproteobacteria</taxon>
        <taxon>Campylobacterales</taxon>
        <taxon>Helicobacteraceae</taxon>
        <taxon>Helicobacter</taxon>
    </lineage>
</organism>
<evidence type="ECO:0000313" key="3">
    <source>
        <dbReference type="EMBL" id="MDA3968956.1"/>
    </source>
</evidence>
<comment type="function">
    <text evidence="2">Functions as a ribosomal silencing factor. Interacts with ribosomal protein uL14 (rplN), blocking formation of intersubunit bridge B8. Prevents association of the 30S and 50S ribosomal subunits and the formation of functional ribosomes, thus repressing translation.</text>
</comment>
<sequence length="112" mass="13211">MNRVEIVEKIKNLLDEKKAENVEVFDLKDTDYFVDYVVLSTALVDKHALALLDYLKQELKPMGESFFNIDDENADWIVADLGDIIVHIFTENQRKKFNLEEFLIKLQNKELY</sequence>
<gene>
    <name evidence="2 3" type="primary">rsfS</name>
    <name evidence="3" type="ORF">PF021_04615</name>
</gene>
<keyword evidence="2" id="KW-0963">Cytoplasm</keyword>
<dbReference type="RefSeq" id="WP_271021249.1">
    <property type="nucleotide sequence ID" value="NZ_JAQHXR010000002.1"/>
</dbReference>
<dbReference type="InterPro" id="IPR043519">
    <property type="entry name" value="NT_sf"/>
</dbReference>
<evidence type="ECO:0000256" key="1">
    <source>
        <dbReference type="ARBA" id="ARBA00010574"/>
    </source>
</evidence>
<proteinExistence type="inferred from homology"/>
<keyword evidence="2" id="KW-0810">Translation regulation</keyword>
<dbReference type="Gene3D" id="3.30.460.10">
    <property type="entry name" value="Beta Polymerase, domain 2"/>
    <property type="match status" value="1"/>
</dbReference>
<dbReference type="SUPFAM" id="SSF81301">
    <property type="entry name" value="Nucleotidyltransferase"/>
    <property type="match status" value="1"/>
</dbReference>
<protein>
    <recommendedName>
        <fullName evidence="2">Ribosomal silencing factor RsfS</fullName>
    </recommendedName>
</protein>
<comment type="subcellular location">
    <subcellularLocation>
        <location evidence="2">Cytoplasm</location>
    </subcellularLocation>
</comment>
<dbReference type="PANTHER" id="PTHR21043">
    <property type="entry name" value="IOJAP SUPERFAMILY ORTHOLOG"/>
    <property type="match status" value="1"/>
</dbReference>
<dbReference type="HAMAP" id="MF_01477">
    <property type="entry name" value="Iojap_RsfS"/>
    <property type="match status" value="1"/>
</dbReference>
<evidence type="ECO:0000313" key="4">
    <source>
        <dbReference type="Proteomes" id="UP001210261"/>
    </source>
</evidence>